<evidence type="ECO:0000313" key="7">
    <source>
        <dbReference type="EMBL" id="CAA9547812.1"/>
    </source>
</evidence>
<evidence type="ECO:0000256" key="1">
    <source>
        <dbReference type="ARBA" id="ARBA00004141"/>
    </source>
</evidence>
<evidence type="ECO:0000256" key="6">
    <source>
        <dbReference type="SAM" id="Phobius"/>
    </source>
</evidence>
<keyword evidence="4 6" id="KW-0472">Membrane</keyword>
<dbReference type="GO" id="GO:0016020">
    <property type="term" value="C:membrane"/>
    <property type="evidence" value="ECO:0007669"/>
    <property type="project" value="UniProtKB-SubCell"/>
</dbReference>
<dbReference type="GO" id="GO:0009403">
    <property type="term" value="P:toxin biosynthetic process"/>
    <property type="evidence" value="ECO:0007669"/>
    <property type="project" value="InterPro"/>
</dbReference>
<reference evidence="7" key="1">
    <citation type="submission" date="2020-02" db="EMBL/GenBank/DDBJ databases">
        <authorList>
            <person name="Meier V. D."/>
        </authorList>
    </citation>
    <scope>NUCLEOTIDE SEQUENCE</scope>
    <source>
        <strain evidence="7">AVDCRST_MAG87</strain>
    </source>
</reference>
<protein>
    <recommendedName>
        <fullName evidence="8">Colicin V production protein</fullName>
    </recommendedName>
</protein>
<feature type="compositionally biased region" description="Basic and acidic residues" evidence="5">
    <location>
        <begin position="277"/>
        <end position="316"/>
    </location>
</feature>
<dbReference type="AlphaFoldDB" id="A0A6J4UDV8"/>
<sequence length="316" mass="34257">MVQSIVLDGLLLLILMLLLPLGFFRGGMREVCSAAGLLLALLIADEWADRWGRWIADRVDVRSGIAQFVVAVAVLTIVTAVVGYGAGAGFSYRPGPGGRIYGGLIALLIGALFLGSVMNFVSRFLTDGTHPAVIEDAYLARALSVGIDWVLLGVGLIVVLATILGMIVRERDADEHELQVPYQVQVPPPSGPVRRQGAAHQVTLDKVEPVASVDVPVHERTAAVTVKQVRHWEEPPPPNPSDLAANWHRTWPGGTRGSSLRARTESKPPPRPMEGSGRPDDQSSGSRDARVIREWLADDERNKPSGSERNRLELDE</sequence>
<feature type="region of interest" description="Disordered" evidence="5">
    <location>
        <begin position="226"/>
        <end position="316"/>
    </location>
</feature>
<accession>A0A6J4UDV8</accession>
<name>A0A6J4UDV8_9BACT</name>
<feature type="transmembrane region" description="Helical" evidence="6">
    <location>
        <begin position="6"/>
        <end position="24"/>
    </location>
</feature>
<evidence type="ECO:0000256" key="3">
    <source>
        <dbReference type="ARBA" id="ARBA00022989"/>
    </source>
</evidence>
<evidence type="ECO:0000256" key="5">
    <source>
        <dbReference type="SAM" id="MobiDB-lite"/>
    </source>
</evidence>
<keyword evidence="3 6" id="KW-1133">Transmembrane helix</keyword>
<dbReference type="InterPro" id="IPR003825">
    <property type="entry name" value="Colicin-V_CvpA"/>
</dbReference>
<dbReference type="EMBL" id="CADCWJ010000155">
    <property type="protein sequence ID" value="CAA9547812.1"/>
    <property type="molecule type" value="Genomic_DNA"/>
</dbReference>
<evidence type="ECO:0000256" key="4">
    <source>
        <dbReference type="ARBA" id="ARBA00023136"/>
    </source>
</evidence>
<feature type="transmembrane region" description="Helical" evidence="6">
    <location>
        <begin position="100"/>
        <end position="121"/>
    </location>
</feature>
<comment type="subcellular location">
    <subcellularLocation>
        <location evidence="1">Membrane</location>
        <topology evidence="1">Multi-pass membrane protein</topology>
    </subcellularLocation>
</comment>
<dbReference type="Pfam" id="PF02674">
    <property type="entry name" value="Colicin_V"/>
    <property type="match status" value="1"/>
</dbReference>
<feature type="transmembrane region" description="Helical" evidence="6">
    <location>
        <begin position="149"/>
        <end position="168"/>
    </location>
</feature>
<feature type="transmembrane region" description="Helical" evidence="6">
    <location>
        <begin position="68"/>
        <end position="88"/>
    </location>
</feature>
<proteinExistence type="predicted"/>
<evidence type="ECO:0008006" key="8">
    <source>
        <dbReference type="Google" id="ProtNLM"/>
    </source>
</evidence>
<keyword evidence="2 6" id="KW-0812">Transmembrane</keyword>
<gene>
    <name evidence="7" type="ORF">AVDCRST_MAG87-621</name>
</gene>
<organism evidence="7">
    <name type="scientific">uncultured Thermomicrobiales bacterium</name>
    <dbReference type="NCBI Taxonomy" id="1645740"/>
    <lineage>
        <taxon>Bacteria</taxon>
        <taxon>Pseudomonadati</taxon>
        <taxon>Thermomicrobiota</taxon>
        <taxon>Thermomicrobia</taxon>
        <taxon>Thermomicrobiales</taxon>
        <taxon>environmental samples</taxon>
    </lineage>
</organism>
<evidence type="ECO:0000256" key="2">
    <source>
        <dbReference type="ARBA" id="ARBA00022692"/>
    </source>
</evidence>